<feature type="domain" description="Response regulatory" evidence="1">
    <location>
        <begin position="35"/>
        <end position="159"/>
    </location>
</feature>
<dbReference type="PROSITE" id="PS50883">
    <property type="entry name" value="EAL"/>
    <property type="match status" value="1"/>
</dbReference>
<dbReference type="PROSITE" id="PS50110">
    <property type="entry name" value="RESPONSE_REGULATORY"/>
    <property type="match status" value="1"/>
</dbReference>
<evidence type="ECO:0000259" key="2">
    <source>
        <dbReference type="PROSITE" id="PS50883"/>
    </source>
</evidence>
<dbReference type="CDD" id="cd01949">
    <property type="entry name" value="GGDEF"/>
    <property type="match status" value="1"/>
</dbReference>
<dbReference type="PANTHER" id="PTHR33121">
    <property type="entry name" value="CYCLIC DI-GMP PHOSPHODIESTERASE PDEF"/>
    <property type="match status" value="1"/>
</dbReference>
<dbReference type="SMART" id="SM00052">
    <property type="entry name" value="EAL"/>
    <property type="match status" value="1"/>
</dbReference>
<dbReference type="InterPro" id="IPR035919">
    <property type="entry name" value="EAL_sf"/>
</dbReference>
<dbReference type="InterPro" id="IPR001633">
    <property type="entry name" value="EAL_dom"/>
</dbReference>
<organism evidence="4">
    <name type="scientific">hydrothermal vent metagenome</name>
    <dbReference type="NCBI Taxonomy" id="652676"/>
    <lineage>
        <taxon>unclassified sequences</taxon>
        <taxon>metagenomes</taxon>
        <taxon>ecological metagenomes</taxon>
    </lineage>
</organism>
<name>A0A3B0Z127_9ZZZZ</name>
<sequence>MRDQPSKTTFIQAYQNDNLDHTQENHQTDGLNAMRIIIANESTNHTLFIEALLHRSGFRNTQIIANGKELISELNHSLQQQQKEIDLILISSTLDTKWQTLCKHINQSHVWRDIPLILIASDPEWFEASAKQAFNCGITDVIYTPLRPAHFSPRIYSALLLKKERIIRTINRHEIETELAERKVVDARLQHLVNHDDLTGLYSRRRLVKALQESLSLSAKTGQTVSLLHIDIDQFKVINDLEGHQAGDQLLVNIANLLRDFIDDDNTIARTSSDEYSILIKNCTPEAALSFSEKIRHAMKMFVFKIDDRIYNVGVSIGLATTIKGENISASEMLARADQACFVAKKHGRNMVHQYNNQDKEIHQLRDEAFWAPKIKGALNNSRFCLMFQPIVNLKTNQVEHYEALIRMHDENNELISPGIFIPVAERIGMIHDIDNWVIKQAINALQQLPADKSYLSLNINLSSHAFHDPGLLQQIKDALAESQIDGKRITFEITETAAIENYEQTREMIIQLRELGCSFALDDFGVGFNSFSYLKQFPVDYLKIDGSFITNLVNDKVDQALVKSMVEISKTLGKKIVAEFVESEEILKMIKSYGIDYAQGYYIGKPGSELEGIESVNFCPLSRPLHEN</sequence>
<dbReference type="GO" id="GO:0071111">
    <property type="term" value="F:cyclic-guanylate-specific phosphodiesterase activity"/>
    <property type="evidence" value="ECO:0007669"/>
    <property type="project" value="InterPro"/>
</dbReference>
<dbReference type="SMART" id="SM00267">
    <property type="entry name" value="GGDEF"/>
    <property type="match status" value="1"/>
</dbReference>
<dbReference type="InterPro" id="IPR011006">
    <property type="entry name" value="CheY-like_superfamily"/>
</dbReference>
<dbReference type="Gene3D" id="3.20.20.450">
    <property type="entry name" value="EAL domain"/>
    <property type="match status" value="1"/>
</dbReference>
<dbReference type="Gene3D" id="3.30.70.270">
    <property type="match status" value="1"/>
</dbReference>
<dbReference type="PROSITE" id="PS50887">
    <property type="entry name" value="GGDEF"/>
    <property type="match status" value="1"/>
</dbReference>
<dbReference type="GO" id="GO:0000160">
    <property type="term" value="P:phosphorelay signal transduction system"/>
    <property type="evidence" value="ECO:0007669"/>
    <property type="project" value="InterPro"/>
</dbReference>
<evidence type="ECO:0000313" key="4">
    <source>
        <dbReference type="EMBL" id="VAW86948.1"/>
    </source>
</evidence>
<dbReference type="InterPro" id="IPR000160">
    <property type="entry name" value="GGDEF_dom"/>
</dbReference>
<feature type="domain" description="EAL" evidence="2">
    <location>
        <begin position="368"/>
        <end position="621"/>
    </location>
</feature>
<dbReference type="InterPro" id="IPR029787">
    <property type="entry name" value="Nucleotide_cyclase"/>
</dbReference>
<dbReference type="Gene3D" id="3.40.50.2300">
    <property type="match status" value="1"/>
</dbReference>
<protein>
    <submittedName>
        <fullName evidence="4">Diguanylate cyclase/phosphodiesterase (GGDEF &amp; EAL domains) with PAS/PAC sensor(S)</fullName>
    </submittedName>
</protein>
<evidence type="ECO:0000259" key="3">
    <source>
        <dbReference type="PROSITE" id="PS50887"/>
    </source>
</evidence>
<dbReference type="PANTHER" id="PTHR33121:SF23">
    <property type="entry name" value="CYCLIC DI-GMP PHOSPHODIESTERASE PDEB"/>
    <property type="match status" value="1"/>
</dbReference>
<dbReference type="CDD" id="cd01948">
    <property type="entry name" value="EAL"/>
    <property type="match status" value="1"/>
</dbReference>
<dbReference type="InterPro" id="IPR050706">
    <property type="entry name" value="Cyclic-di-GMP_PDE-like"/>
</dbReference>
<dbReference type="EMBL" id="UOFQ01000055">
    <property type="protein sequence ID" value="VAW86948.1"/>
    <property type="molecule type" value="Genomic_DNA"/>
</dbReference>
<accession>A0A3B0Z127</accession>
<dbReference type="SUPFAM" id="SSF55073">
    <property type="entry name" value="Nucleotide cyclase"/>
    <property type="match status" value="1"/>
</dbReference>
<dbReference type="Pfam" id="PF00990">
    <property type="entry name" value="GGDEF"/>
    <property type="match status" value="1"/>
</dbReference>
<dbReference type="InterPro" id="IPR043128">
    <property type="entry name" value="Rev_trsase/Diguanyl_cyclase"/>
</dbReference>
<dbReference type="AlphaFoldDB" id="A0A3B0Z127"/>
<dbReference type="SUPFAM" id="SSF141868">
    <property type="entry name" value="EAL domain-like"/>
    <property type="match status" value="1"/>
</dbReference>
<dbReference type="SUPFAM" id="SSF52172">
    <property type="entry name" value="CheY-like"/>
    <property type="match status" value="1"/>
</dbReference>
<dbReference type="InterPro" id="IPR001789">
    <property type="entry name" value="Sig_transdc_resp-reg_receiver"/>
</dbReference>
<evidence type="ECO:0000259" key="1">
    <source>
        <dbReference type="PROSITE" id="PS50110"/>
    </source>
</evidence>
<dbReference type="Pfam" id="PF00563">
    <property type="entry name" value="EAL"/>
    <property type="match status" value="1"/>
</dbReference>
<proteinExistence type="predicted"/>
<gene>
    <name evidence="4" type="ORF">MNBD_GAMMA17-1509</name>
</gene>
<feature type="domain" description="GGDEF" evidence="3">
    <location>
        <begin position="223"/>
        <end position="357"/>
    </location>
</feature>
<dbReference type="NCBIfam" id="TIGR00254">
    <property type="entry name" value="GGDEF"/>
    <property type="match status" value="1"/>
</dbReference>
<reference evidence="4" key="1">
    <citation type="submission" date="2018-06" db="EMBL/GenBank/DDBJ databases">
        <authorList>
            <person name="Zhirakovskaya E."/>
        </authorList>
    </citation>
    <scope>NUCLEOTIDE SEQUENCE</scope>
</reference>